<evidence type="ECO:0008006" key="4">
    <source>
        <dbReference type="Google" id="ProtNLM"/>
    </source>
</evidence>
<feature type="signal peptide" evidence="2">
    <location>
        <begin position="1"/>
        <end position="29"/>
    </location>
</feature>
<dbReference type="AlphaFoldDB" id="A0A6N2RSH7"/>
<proteinExistence type="predicted"/>
<dbReference type="EMBL" id="CACRSS010000002">
    <property type="protein sequence ID" value="VYS83722.1"/>
    <property type="molecule type" value="Genomic_DNA"/>
</dbReference>
<evidence type="ECO:0000256" key="1">
    <source>
        <dbReference type="SAM" id="MobiDB-lite"/>
    </source>
</evidence>
<protein>
    <recommendedName>
        <fullName evidence="4">SLA1 homology domain-containing protein</fullName>
    </recommendedName>
</protein>
<feature type="chain" id="PRO_5027082508" description="SLA1 homology domain-containing protein" evidence="2">
    <location>
        <begin position="30"/>
        <end position="420"/>
    </location>
</feature>
<feature type="region of interest" description="Disordered" evidence="1">
    <location>
        <begin position="395"/>
        <end position="420"/>
    </location>
</feature>
<evidence type="ECO:0000313" key="3">
    <source>
        <dbReference type="EMBL" id="VYS83722.1"/>
    </source>
</evidence>
<accession>A0A6N2RSH7</accession>
<organism evidence="3">
    <name type="scientific">Akkermansia muciniphila</name>
    <dbReference type="NCBI Taxonomy" id="239935"/>
    <lineage>
        <taxon>Bacteria</taxon>
        <taxon>Pseudomonadati</taxon>
        <taxon>Verrucomicrobiota</taxon>
        <taxon>Verrucomicrobiia</taxon>
        <taxon>Verrucomicrobiales</taxon>
        <taxon>Akkermansiaceae</taxon>
        <taxon>Akkermansia</taxon>
    </lineage>
</organism>
<evidence type="ECO:0000256" key="2">
    <source>
        <dbReference type="SAM" id="SignalP"/>
    </source>
</evidence>
<gene>
    <name evidence="3" type="ORF">AMLFYP55_01782</name>
</gene>
<sequence length="420" mass="48467">MYYGKTRKVFVYFLMILTVCCSSHFVAFSQTGESVDLSKPRIWTAVTGHQLKAAYEGREGNKIRLLVDGGKVRTILLEKLSEADQRLLDNQMQEESGGEGEKIAFSGSGRRGMNHPFVEFLSEAKQKRLTSAEGVEYYQYVIDALSKQVSEYNFQYPKDFVKEDHSFNMKYLKKIVEKKKPISQRKNLFTGEYLPTPVYANEPQWKNVMQESRYTLDERYVYLEQWDTLYSGSDEKIVKFGIGVDRKGKDQDNVKYFAWYKEDSREYLYVVQTFVERGEDGVLLLGGIRGMRDGERNGEWARWHSYDVRKGIFYSLFILIGQNGKISIRDSEGGSLQFFASAPNKKTFNYPRNDDKNYYFDLDSKKFALGRYDLNGTPLSLESLWEKAGKQKSGAAIGARPTAKHDDPLNVFAERNVKDK</sequence>
<dbReference type="Gene3D" id="2.30.30.700">
    <property type="entry name" value="SLA1 homology domain 1"/>
    <property type="match status" value="1"/>
</dbReference>
<name>A0A6N2RSH7_9BACT</name>
<reference evidence="3" key="1">
    <citation type="submission" date="2019-11" db="EMBL/GenBank/DDBJ databases">
        <authorList>
            <person name="Feng L."/>
        </authorList>
    </citation>
    <scope>NUCLEOTIDE SEQUENCE</scope>
    <source>
        <strain evidence="3">AMuciniphilaLFYP55</strain>
    </source>
</reference>
<keyword evidence="2" id="KW-0732">Signal</keyword>